<gene>
    <name evidence="2" type="ORF">D6R50_16910</name>
    <name evidence="1" type="ORF">EFI48_19245</name>
</gene>
<dbReference type="RefSeq" id="WP_050664995.1">
    <property type="nucleotide sequence ID" value="NZ_AP027937.1"/>
</dbReference>
<dbReference type="Pfam" id="PF08747">
    <property type="entry name" value="BrxB"/>
    <property type="match status" value="1"/>
</dbReference>
<evidence type="ECO:0000313" key="4">
    <source>
        <dbReference type="Proteomes" id="UP000281725"/>
    </source>
</evidence>
<dbReference type="AlphaFoldDB" id="A0A3A9INK6"/>
<evidence type="ECO:0000313" key="1">
    <source>
        <dbReference type="EMBL" id="AYV38775.1"/>
    </source>
</evidence>
<dbReference type="Proteomes" id="UP000281725">
    <property type="component" value="Unassembled WGS sequence"/>
</dbReference>
<organism evidence="2 4">
    <name type="scientific">Aeromonas veronii</name>
    <dbReference type="NCBI Taxonomy" id="654"/>
    <lineage>
        <taxon>Bacteria</taxon>
        <taxon>Pseudomonadati</taxon>
        <taxon>Pseudomonadota</taxon>
        <taxon>Gammaproteobacteria</taxon>
        <taxon>Aeromonadales</taxon>
        <taxon>Aeromonadaceae</taxon>
        <taxon>Aeromonas</taxon>
    </lineage>
</organism>
<proteinExistence type="predicted"/>
<protein>
    <submittedName>
        <fullName evidence="2">DUF1788 domain-containing protein</fullName>
    </submittedName>
</protein>
<evidence type="ECO:0000313" key="2">
    <source>
        <dbReference type="EMBL" id="RKJ87902.1"/>
    </source>
</evidence>
<reference evidence="2 4" key="1">
    <citation type="submission" date="2018-09" db="EMBL/GenBank/DDBJ databases">
        <title>Genome sequencing of Aeromonas veronii MS-17-88.</title>
        <authorList>
            <person name="Tekedar H.C."/>
            <person name="Arick M.A."/>
            <person name="Hsu C.-Y."/>
            <person name="Thrash A."/>
            <person name="Karsi A."/>
            <person name="Lawrence M.L."/>
            <person name="Abdelhamed H."/>
        </authorList>
    </citation>
    <scope>NUCLEOTIDE SEQUENCE [LARGE SCALE GENOMIC DNA]</scope>
    <source>
        <strain evidence="2 4">MS 17-88</strain>
    </source>
</reference>
<dbReference type="EMBL" id="CP033604">
    <property type="protein sequence ID" value="AYV38775.1"/>
    <property type="molecule type" value="Genomic_DNA"/>
</dbReference>
<dbReference type="Proteomes" id="UP000267614">
    <property type="component" value="Chromosome"/>
</dbReference>
<name>A0A3A9INK6_AERVE</name>
<reference evidence="1 3" key="2">
    <citation type="submission" date="2018-11" db="EMBL/GenBank/DDBJ databases">
        <title>Complete genome sequence of multidrug-resistant Aeromonas veronii strain MS-18-37.</title>
        <authorList>
            <person name="Abdelhamed H."/>
            <person name="Lawrence M."/>
            <person name="Waldbieser G."/>
        </authorList>
    </citation>
    <scope>NUCLEOTIDE SEQUENCE [LARGE SCALE GENOMIC DNA]</scope>
    <source>
        <strain evidence="1 3">MS-18-37</strain>
    </source>
</reference>
<evidence type="ECO:0000313" key="3">
    <source>
        <dbReference type="Proteomes" id="UP000267614"/>
    </source>
</evidence>
<accession>A0A3A9INK6</accession>
<sequence>MKVRWDSEPQLKARLEQIEARLQSDSFLNNRELGGEIGFYIFDYPPQFELIVREYLESSLLQVRKQGLQFLHLNLFEELLDMLQGRKLLDKAFELELKKGTDELAKALKGPLEQGRVAQHLMSKIRPTNPQFVLLSGLGQCWPLLRGHSLLNALHAHMGAIPLVLFYPGRYNGLELYPFDLDRAEVATANYYRAFQLVPHASKYQGG</sequence>
<dbReference type="EMBL" id="RAWX01000003">
    <property type="protein sequence ID" value="RKJ87902.1"/>
    <property type="molecule type" value="Genomic_DNA"/>
</dbReference>
<dbReference type="InterPro" id="IPR014858">
    <property type="entry name" value="BrxB"/>
</dbReference>